<dbReference type="InterPro" id="IPR006175">
    <property type="entry name" value="YjgF/YER057c/UK114"/>
</dbReference>
<dbReference type="InterPro" id="IPR035959">
    <property type="entry name" value="RutC-like_sf"/>
</dbReference>
<dbReference type="EC" id="3.5.-.-" evidence="2"/>
<accession>A0ABW1J5S6</accession>
<keyword evidence="3" id="KW-1185">Reference proteome</keyword>
<dbReference type="Pfam" id="PF01042">
    <property type="entry name" value="Ribonuc_L-PSP"/>
    <property type="match status" value="1"/>
</dbReference>
<name>A0ABW1J5S6_9PSEU</name>
<sequence>MPADRVLARRIAIDPDPLEPSRIAAGYTVGDLICLSGQGAIDERGQLVGIGDFEAQAAGTLDNIENVLRAAGSGLDRVVKVTIYLTDMAANFGKVVQLRERWGRPYPADTIVEVSALAIPELLLEIDVIAVAGSVTKVG</sequence>
<comment type="caution">
    <text evidence="2">The sequence shown here is derived from an EMBL/GenBank/DDBJ whole genome shotgun (WGS) entry which is preliminary data.</text>
</comment>
<dbReference type="PANTHER" id="PTHR11803">
    <property type="entry name" value="2-IMINOBUTANOATE/2-IMINOPROPANOATE DEAMINASE RIDA"/>
    <property type="match status" value="1"/>
</dbReference>
<gene>
    <name evidence="2" type="ORF">ACFQE5_16265</name>
</gene>
<dbReference type="Proteomes" id="UP001596302">
    <property type="component" value="Unassembled WGS sequence"/>
</dbReference>
<dbReference type="CDD" id="cd00448">
    <property type="entry name" value="YjgF_YER057c_UK114_family"/>
    <property type="match status" value="1"/>
</dbReference>
<protein>
    <submittedName>
        <fullName evidence="2">RidA family protein</fullName>
        <ecNumber evidence="2">3.5.-.-</ecNumber>
    </submittedName>
</protein>
<comment type="similarity">
    <text evidence="1">Belongs to the RutC family.</text>
</comment>
<keyword evidence="2" id="KW-0378">Hydrolase</keyword>
<proteinExistence type="inferred from homology"/>
<dbReference type="RefSeq" id="WP_379586032.1">
    <property type="nucleotide sequence ID" value="NZ_JBHSQW010000034.1"/>
</dbReference>
<dbReference type="SUPFAM" id="SSF55298">
    <property type="entry name" value="YjgF-like"/>
    <property type="match status" value="1"/>
</dbReference>
<dbReference type="EMBL" id="JBHSQW010000034">
    <property type="protein sequence ID" value="MFC5995767.1"/>
    <property type="molecule type" value="Genomic_DNA"/>
</dbReference>
<evidence type="ECO:0000313" key="3">
    <source>
        <dbReference type="Proteomes" id="UP001596302"/>
    </source>
</evidence>
<dbReference type="GO" id="GO:0016787">
    <property type="term" value="F:hydrolase activity"/>
    <property type="evidence" value="ECO:0007669"/>
    <property type="project" value="UniProtKB-KW"/>
</dbReference>
<organism evidence="2 3">
    <name type="scientific">Pseudonocardia hispaniensis</name>
    <dbReference type="NCBI Taxonomy" id="904933"/>
    <lineage>
        <taxon>Bacteria</taxon>
        <taxon>Bacillati</taxon>
        <taxon>Actinomycetota</taxon>
        <taxon>Actinomycetes</taxon>
        <taxon>Pseudonocardiales</taxon>
        <taxon>Pseudonocardiaceae</taxon>
        <taxon>Pseudonocardia</taxon>
    </lineage>
</organism>
<dbReference type="Gene3D" id="3.30.1330.40">
    <property type="entry name" value="RutC-like"/>
    <property type="match status" value="1"/>
</dbReference>
<reference evidence="3" key="1">
    <citation type="journal article" date="2019" name="Int. J. Syst. Evol. Microbiol.">
        <title>The Global Catalogue of Microorganisms (GCM) 10K type strain sequencing project: providing services to taxonomists for standard genome sequencing and annotation.</title>
        <authorList>
            <consortium name="The Broad Institute Genomics Platform"/>
            <consortium name="The Broad Institute Genome Sequencing Center for Infectious Disease"/>
            <person name="Wu L."/>
            <person name="Ma J."/>
        </authorList>
    </citation>
    <scope>NUCLEOTIDE SEQUENCE [LARGE SCALE GENOMIC DNA]</scope>
    <source>
        <strain evidence="3">CCM 8391</strain>
    </source>
</reference>
<evidence type="ECO:0000256" key="1">
    <source>
        <dbReference type="ARBA" id="ARBA00010552"/>
    </source>
</evidence>
<evidence type="ECO:0000313" key="2">
    <source>
        <dbReference type="EMBL" id="MFC5995767.1"/>
    </source>
</evidence>
<dbReference type="PANTHER" id="PTHR11803:SF58">
    <property type="entry name" value="PROTEIN HMF1-RELATED"/>
    <property type="match status" value="1"/>
</dbReference>